<keyword evidence="3 8" id="KW-0347">Helicase</keyword>
<keyword evidence="1" id="KW-0547">Nucleotide-binding</keyword>
<feature type="region of interest" description="Disordered" evidence="5">
    <location>
        <begin position="1"/>
        <end position="70"/>
    </location>
</feature>
<evidence type="ECO:0000313" key="9">
    <source>
        <dbReference type="Proteomes" id="UP000241769"/>
    </source>
</evidence>
<feature type="compositionally biased region" description="Basic and acidic residues" evidence="5">
    <location>
        <begin position="930"/>
        <end position="944"/>
    </location>
</feature>
<feature type="domain" description="Helicase ATP-binding" evidence="6">
    <location>
        <begin position="549"/>
        <end position="738"/>
    </location>
</feature>
<reference evidence="8 9" key="1">
    <citation type="journal article" date="2018" name="Genome Biol. Evol.">
        <title>Multiple Roots of Fruiting Body Formation in Amoebozoa.</title>
        <authorList>
            <person name="Hillmann F."/>
            <person name="Forbes G."/>
            <person name="Novohradska S."/>
            <person name="Ferling I."/>
            <person name="Riege K."/>
            <person name="Groth M."/>
            <person name="Westermann M."/>
            <person name="Marz M."/>
            <person name="Spaller T."/>
            <person name="Winckler T."/>
            <person name="Schaap P."/>
            <person name="Glockner G."/>
        </authorList>
    </citation>
    <scope>NUCLEOTIDE SEQUENCE [LARGE SCALE GENOMIC DNA]</scope>
    <source>
        <strain evidence="8 9">Jena</strain>
    </source>
</reference>
<keyword evidence="4" id="KW-0067">ATP-binding</keyword>
<proteinExistence type="predicted"/>
<dbReference type="PROSITE" id="PS51192">
    <property type="entry name" value="HELICASE_ATP_BIND_1"/>
    <property type="match status" value="1"/>
</dbReference>
<dbReference type="PROSITE" id="PS51194">
    <property type="entry name" value="HELICASE_CTER"/>
    <property type="match status" value="1"/>
</dbReference>
<dbReference type="GO" id="GO:0005524">
    <property type="term" value="F:ATP binding"/>
    <property type="evidence" value="ECO:0007669"/>
    <property type="project" value="UniProtKB-KW"/>
</dbReference>
<dbReference type="EMBL" id="MDYQ01000004">
    <property type="protein sequence ID" value="PRP89254.1"/>
    <property type="molecule type" value="Genomic_DNA"/>
</dbReference>
<dbReference type="PANTHER" id="PTHR44533:SF4">
    <property type="entry name" value="DEAD_H RNA HELICASE, PUTATIVE-RELATED"/>
    <property type="match status" value="1"/>
</dbReference>
<evidence type="ECO:0000259" key="6">
    <source>
        <dbReference type="PROSITE" id="PS51192"/>
    </source>
</evidence>
<evidence type="ECO:0000259" key="7">
    <source>
        <dbReference type="PROSITE" id="PS51194"/>
    </source>
</evidence>
<organism evidence="8 9">
    <name type="scientific">Planoprotostelium fungivorum</name>
    <dbReference type="NCBI Taxonomy" id="1890364"/>
    <lineage>
        <taxon>Eukaryota</taxon>
        <taxon>Amoebozoa</taxon>
        <taxon>Evosea</taxon>
        <taxon>Variosea</taxon>
        <taxon>Cavosteliida</taxon>
        <taxon>Cavosteliaceae</taxon>
        <taxon>Planoprotostelium</taxon>
    </lineage>
</organism>
<feature type="region of interest" description="Disordered" evidence="5">
    <location>
        <begin position="905"/>
        <end position="944"/>
    </location>
</feature>
<dbReference type="SMART" id="SM00487">
    <property type="entry name" value="DEXDc"/>
    <property type="match status" value="1"/>
</dbReference>
<accession>A0A2P6NZ72</accession>
<keyword evidence="2" id="KW-0378">Hydrolase</keyword>
<keyword evidence="9" id="KW-1185">Reference proteome</keyword>
<feature type="region of interest" description="Disordered" evidence="5">
    <location>
        <begin position="585"/>
        <end position="608"/>
    </location>
</feature>
<protein>
    <submittedName>
        <fullName evidence="8">Putative ATP-dependent RNA helicase DDX60-like</fullName>
    </submittedName>
</protein>
<evidence type="ECO:0000256" key="5">
    <source>
        <dbReference type="SAM" id="MobiDB-lite"/>
    </source>
</evidence>
<comment type="caution">
    <text evidence="8">The sequence shown here is derived from an EMBL/GenBank/DDBJ whole genome shotgun (WGS) entry which is preliminary data.</text>
</comment>
<dbReference type="SUPFAM" id="SSF52540">
    <property type="entry name" value="P-loop containing nucleoside triphosphate hydrolases"/>
    <property type="match status" value="2"/>
</dbReference>
<dbReference type="Proteomes" id="UP000241769">
    <property type="component" value="Unassembled WGS sequence"/>
</dbReference>
<dbReference type="PANTHER" id="PTHR44533">
    <property type="entry name" value="DEAD/H RNA HELICASE, PUTATIVE-RELATED"/>
    <property type="match status" value="1"/>
</dbReference>
<evidence type="ECO:0000256" key="1">
    <source>
        <dbReference type="ARBA" id="ARBA00022741"/>
    </source>
</evidence>
<dbReference type="GO" id="GO:0005737">
    <property type="term" value="C:cytoplasm"/>
    <property type="evidence" value="ECO:0007669"/>
    <property type="project" value="TreeGrafter"/>
</dbReference>
<dbReference type="InterPro" id="IPR027417">
    <property type="entry name" value="P-loop_NTPase"/>
</dbReference>
<dbReference type="GO" id="GO:0003676">
    <property type="term" value="F:nucleic acid binding"/>
    <property type="evidence" value="ECO:0007669"/>
    <property type="project" value="InterPro"/>
</dbReference>
<sequence length="1394" mass="161621">MDKQAQRVSPIWNKSNRFRGKYESSPKSTGPKRKQQQKTQRTERDERMSEEEIETSWEDLLDDEPEPAAELTLPPVTVVDVGPSEEDLVKLSAFLIFEREAKDEINRLRQWTPRTMEEELTVNSQKMAMEQWEKTKSRLPKEMLNLPTILAGKRKHIEDQFAARLEIAVRDMRKSCQERGELLSTQIWKRGDEFRHLLHLKNHHLVLHQIAQYTELVQGHNDMEEAAFKMREGQLQKISNPFIRRVLPSETISGPPRAQNPMMVQLLNQLETLREDKIVNCRDIIFRETFHYHSGRSLDPREELQEKRGLLPHVKKSIEKGKASKALFWNKYIESLEVEDKSITMSAGGNTRPSIQTPRVIREFSQNLDTEMTVLHLKKDPKAHEAFTINGYSSDRQWSEILKPKNMHDKRFGNIVRVKDVFRQLLFKRLKEHLDANEPSQIILQDVMDIHQHFVDVLSTEERKALYDAMRKMNLGDEKYLENTKSDRLQTARLQLVSLGPYLLKKQRPGDILPIPPENSRKSPAYSLRVGFYPDEWQYNLMKSLDATLACETTRESAIISMPTSSGKTFISMYAIQAVLQNMSGAEKENSEEKKKGSGQKKNEKERQGAVRSKIVFVSPTVALLNQTVASIKKLLNETPGMKKFNCGIFCSIYREDEYNCDVLVCTPNEFGILLFSPKCQEWANNLKFVIFDEVENVSGHYTTILSMVRCPFLALSASISNAGHFRDWLVDVRKRLGFEEKINLIPEEGHRERRWTDLLLHHYDPRDSSRRDYQDYLTPEQCVQLYDVIRSNGSLSDADLQRLEPEIFFRDEFRITRPNQNHYSDELLAAFHTMTNEKKEEIIRSLPGCDVNGLHQTPTIVDVDKLLHDMVDRQMLPAILYLFDDDELIEMLMDMVQQMERTHPILQKPVQEREEKKQKNKGNASKMGDAPEKKVSHFEAEKEKREHIAKTKTEIWKRFYTKERMFGRSVTVELDYWLYRLFYKEEWKTERPELKALVYGFGYHSNNAPKSYRDLVEYSFRSGIITVVFSNRSLMLGVSMPAKSVVLLEDHERILDSNTFKQASGRAGRRGYELLGHVIFFDFSRERISSLHTRTPTAISTMSPLTLDNALRSLILAHEMSLDQKLSPIELERSHQRLEMLMCPPLKSNGHVKGEEEEMKKLFKLSVQVLYGLSLIDEKGTPIGLAGFASHLPEIYPFNYCLTYLILSGALNMMKRPYSPNWQSTNQIDYHQTVQDRRKAQSMMVNVLAHFVFTKPAPLGVPKLNRLPTAVLEALGEYSRSLEQCKNNFAQLEDIDLSRQSDRIVPKLRRKRGSSPWMYHLFMTGDWNSTLDVCRLGDSELYVATSRAISVLRKMSVALEKLSTREEDSFSIIFMDIADRLDEALSFSGASYK</sequence>
<evidence type="ECO:0000256" key="3">
    <source>
        <dbReference type="ARBA" id="ARBA00022806"/>
    </source>
</evidence>
<feature type="domain" description="Helicase C-terminal" evidence="7">
    <location>
        <begin position="944"/>
        <end position="1112"/>
    </location>
</feature>
<dbReference type="GO" id="GO:0004386">
    <property type="term" value="F:helicase activity"/>
    <property type="evidence" value="ECO:0007669"/>
    <property type="project" value="UniProtKB-KW"/>
</dbReference>
<dbReference type="InterPro" id="IPR014001">
    <property type="entry name" value="Helicase_ATP-bd"/>
</dbReference>
<dbReference type="InterPro" id="IPR001650">
    <property type="entry name" value="Helicase_C-like"/>
</dbReference>
<dbReference type="InterPro" id="IPR011545">
    <property type="entry name" value="DEAD/DEAH_box_helicase_dom"/>
</dbReference>
<dbReference type="InterPro" id="IPR052431">
    <property type="entry name" value="SKI2_subfamily_helicases"/>
</dbReference>
<evidence type="ECO:0000256" key="4">
    <source>
        <dbReference type="ARBA" id="ARBA00022840"/>
    </source>
</evidence>
<dbReference type="GO" id="GO:0016787">
    <property type="term" value="F:hydrolase activity"/>
    <property type="evidence" value="ECO:0007669"/>
    <property type="project" value="UniProtKB-KW"/>
</dbReference>
<name>A0A2P6NZ72_9EUKA</name>
<feature type="compositionally biased region" description="Acidic residues" evidence="5">
    <location>
        <begin position="48"/>
        <end position="67"/>
    </location>
</feature>
<dbReference type="Pfam" id="PF00270">
    <property type="entry name" value="DEAD"/>
    <property type="match status" value="1"/>
</dbReference>
<dbReference type="OrthoDB" id="64767at2759"/>
<dbReference type="STRING" id="1890364.A0A2P6NZ72"/>
<evidence type="ECO:0000256" key="2">
    <source>
        <dbReference type="ARBA" id="ARBA00022801"/>
    </source>
</evidence>
<evidence type="ECO:0000313" key="8">
    <source>
        <dbReference type="EMBL" id="PRP89254.1"/>
    </source>
</evidence>
<feature type="compositionally biased region" description="Basic and acidic residues" evidence="5">
    <location>
        <begin position="586"/>
        <end position="608"/>
    </location>
</feature>
<dbReference type="InParanoid" id="A0A2P6NZ72"/>
<dbReference type="Gene3D" id="3.40.50.300">
    <property type="entry name" value="P-loop containing nucleotide triphosphate hydrolases"/>
    <property type="match status" value="2"/>
</dbReference>
<gene>
    <name evidence="8" type="ORF">PROFUN_02128</name>
</gene>